<protein>
    <submittedName>
        <fullName evidence="2">Uncharacterized protein</fullName>
    </submittedName>
</protein>
<accession>A0A9P0LAF8</accession>
<comment type="caution">
    <text evidence="2">The sequence shown here is derived from an EMBL/GenBank/DDBJ whole genome shotgun (WGS) entry which is preliminary data.</text>
</comment>
<keyword evidence="1" id="KW-0732">Signal</keyword>
<evidence type="ECO:0000313" key="3">
    <source>
        <dbReference type="Proteomes" id="UP001152888"/>
    </source>
</evidence>
<organism evidence="2 3">
    <name type="scientific">Acanthoscelides obtectus</name>
    <name type="common">Bean weevil</name>
    <name type="synonym">Bruchus obtectus</name>
    <dbReference type="NCBI Taxonomy" id="200917"/>
    <lineage>
        <taxon>Eukaryota</taxon>
        <taxon>Metazoa</taxon>
        <taxon>Ecdysozoa</taxon>
        <taxon>Arthropoda</taxon>
        <taxon>Hexapoda</taxon>
        <taxon>Insecta</taxon>
        <taxon>Pterygota</taxon>
        <taxon>Neoptera</taxon>
        <taxon>Endopterygota</taxon>
        <taxon>Coleoptera</taxon>
        <taxon>Polyphaga</taxon>
        <taxon>Cucujiformia</taxon>
        <taxon>Chrysomeloidea</taxon>
        <taxon>Chrysomelidae</taxon>
        <taxon>Bruchinae</taxon>
        <taxon>Bruchini</taxon>
        <taxon>Acanthoscelides</taxon>
    </lineage>
</organism>
<sequence>MSAAMSSILLFTVLFEREIDIFCSAPSPKIICVAFRTHGFINSSPIV</sequence>
<dbReference type="AlphaFoldDB" id="A0A9P0LAF8"/>
<proteinExistence type="predicted"/>
<feature type="chain" id="PRO_5040403614" evidence="1">
    <location>
        <begin position="16"/>
        <end position="47"/>
    </location>
</feature>
<evidence type="ECO:0000256" key="1">
    <source>
        <dbReference type="SAM" id="SignalP"/>
    </source>
</evidence>
<dbReference type="Proteomes" id="UP001152888">
    <property type="component" value="Unassembled WGS sequence"/>
</dbReference>
<dbReference type="OrthoDB" id="10332969at2759"/>
<name>A0A9P0LAF8_ACAOB</name>
<evidence type="ECO:0000313" key="2">
    <source>
        <dbReference type="EMBL" id="CAH1989377.1"/>
    </source>
</evidence>
<dbReference type="EMBL" id="CAKOFQ010007062">
    <property type="protein sequence ID" value="CAH1989377.1"/>
    <property type="molecule type" value="Genomic_DNA"/>
</dbReference>
<reference evidence="2" key="1">
    <citation type="submission" date="2022-03" db="EMBL/GenBank/DDBJ databases">
        <authorList>
            <person name="Sayadi A."/>
        </authorList>
    </citation>
    <scope>NUCLEOTIDE SEQUENCE</scope>
</reference>
<feature type="signal peptide" evidence="1">
    <location>
        <begin position="1"/>
        <end position="15"/>
    </location>
</feature>
<keyword evidence="3" id="KW-1185">Reference proteome</keyword>
<gene>
    <name evidence="2" type="ORF">ACAOBT_LOCUS18999</name>
</gene>